<keyword evidence="1" id="KW-0602">Photosynthesis</keyword>
<name>A0ABC9G1G5_9POAL</name>
<dbReference type="AlphaFoldDB" id="A0ABC9G1G5"/>
<dbReference type="InterPro" id="IPR038052">
    <property type="entry name" value="Chaperonin_RbcX_sf"/>
</dbReference>
<gene>
    <name evidence="5" type="ORF">URODEC1_LOCUS111378</name>
</gene>
<keyword evidence="2" id="KW-0143">Chaperone</keyword>
<proteinExistence type="predicted"/>
<evidence type="ECO:0000256" key="4">
    <source>
        <dbReference type="SAM" id="MobiDB-lite"/>
    </source>
</evidence>
<dbReference type="GO" id="GO:0015979">
    <property type="term" value="P:photosynthesis"/>
    <property type="evidence" value="ECO:0007669"/>
    <property type="project" value="UniProtKB-KW"/>
</dbReference>
<evidence type="ECO:0000256" key="2">
    <source>
        <dbReference type="ARBA" id="ARBA00023186"/>
    </source>
</evidence>
<dbReference type="PANTHER" id="PTHR33791:SF2">
    <property type="entry name" value="OS07G0569600 PROTEIN"/>
    <property type="match status" value="1"/>
</dbReference>
<dbReference type="Pfam" id="PF02341">
    <property type="entry name" value="RbcX"/>
    <property type="match status" value="1"/>
</dbReference>
<sequence>MRCSREKNVLLHTSKSQRHKTPYCTPLPRYYYITPGVRRGQPTKISRRYPSPRAMAVTQAASVAAAAHTAACCLSTASHRGTSRWALPSRAPAGFRWLRRRAQTRARARRGARATGRGRGLVVVAEFGGTYDDGFEDVHKNIINYFTYKATHTVLHQLYEMNPPSYTWLYNYINVVDPLDGDYFLRLLAKERQDLAERVMITRLHLYGKWIKKCDHAMMYERISKENLDIMRQRLLETVVWPTDDTSTGESKD</sequence>
<dbReference type="EMBL" id="OZ075118">
    <property type="protein sequence ID" value="CAL5086054.1"/>
    <property type="molecule type" value="Genomic_DNA"/>
</dbReference>
<feature type="region of interest" description="Disordered" evidence="4">
    <location>
        <begin position="1"/>
        <end position="20"/>
    </location>
</feature>
<keyword evidence="6" id="KW-1185">Reference proteome</keyword>
<evidence type="ECO:0000313" key="6">
    <source>
        <dbReference type="Proteomes" id="UP001497457"/>
    </source>
</evidence>
<evidence type="ECO:0000256" key="1">
    <source>
        <dbReference type="ARBA" id="ARBA00022531"/>
    </source>
</evidence>
<reference evidence="6" key="1">
    <citation type="submission" date="2024-06" db="EMBL/GenBank/DDBJ databases">
        <authorList>
            <person name="Ryan C."/>
        </authorList>
    </citation>
    <scope>NUCLEOTIDE SEQUENCE [LARGE SCALE GENOMIC DNA]</scope>
</reference>
<dbReference type="SUPFAM" id="SSF158615">
    <property type="entry name" value="RbcX-like"/>
    <property type="match status" value="1"/>
</dbReference>
<dbReference type="GO" id="GO:0015977">
    <property type="term" value="P:carbon fixation"/>
    <property type="evidence" value="ECO:0007669"/>
    <property type="project" value="UniProtKB-KW"/>
</dbReference>
<dbReference type="Proteomes" id="UP001497457">
    <property type="component" value="Chromosome 8b"/>
</dbReference>
<protein>
    <recommendedName>
        <fullName evidence="7">Chaperonin-like RbcX protein</fullName>
    </recommendedName>
</protein>
<reference evidence="5 6" key="2">
    <citation type="submission" date="2024-10" db="EMBL/GenBank/DDBJ databases">
        <authorList>
            <person name="Ryan C."/>
        </authorList>
    </citation>
    <scope>NUCLEOTIDE SEQUENCE [LARGE SCALE GENOMIC DNA]</scope>
</reference>
<accession>A0ABC9G1G5</accession>
<keyword evidence="3" id="KW-0120">Carbon dioxide fixation</keyword>
<dbReference type="PANTHER" id="PTHR33791">
    <property type="entry name" value="CHAPERONIN-LIKE RBCX PROTEIN 1, CHLOROPLASTIC"/>
    <property type="match status" value="1"/>
</dbReference>
<evidence type="ECO:0008006" key="7">
    <source>
        <dbReference type="Google" id="ProtNLM"/>
    </source>
</evidence>
<evidence type="ECO:0000256" key="3">
    <source>
        <dbReference type="ARBA" id="ARBA00023300"/>
    </source>
</evidence>
<evidence type="ECO:0000313" key="5">
    <source>
        <dbReference type="EMBL" id="CAL5086054.1"/>
    </source>
</evidence>
<dbReference type="Gene3D" id="1.10.1200.210">
    <property type="entry name" value="Chaperonin-like RbcX"/>
    <property type="match status" value="1"/>
</dbReference>
<organism evidence="5 6">
    <name type="scientific">Urochloa decumbens</name>
    <dbReference type="NCBI Taxonomy" id="240449"/>
    <lineage>
        <taxon>Eukaryota</taxon>
        <taxon>Viridiplantae</taxon>
        <taxon>Streptophyta</taxon>
        <taxon>Embryophyta</taxon>
        <taxon>Tracheophyta</taxon>
        <taxon>Spermatophyta</taxon>
        <taxon>Magnoliopsida</taxon>
        <taxon>Liliopsida</taxon>
        <taxon>Poales</taxon>
        <taxon>Poaceae</taxon>
        <taxon>PACMAD clade</taxon>
        <taxon>Panicoideae</taxon>
        <taxon>Panicodae</taxon>
        <taxon>Paniceae</taxon>
        <taxon>Melinidinae</taxon>
        <taxon>Urochloa</taxon>
    </lineage>
</organism>
<dbReference type="InterPro" id="IPR003435">
    <property type="entry name" value="Chaperonin_RcbX"/>
</dbReference>